<gene>
    <name evidence="2" type="ORF">P3T76_012553</name>
</gene>
<dbReference type="InterPro" id="IPR036871">
    <property type="entry name" value="PX_dom_sf"/>
</dbReference>
<dbReference type="EMBL" id="JASMQC010000031">
    <property type="protein sequence ID" value="KAK1932053.1"/>
    <property type="molecule type" value="Genomic_DNA"/>
</dbReference>
<evidence type="ECO:0000256" key="1">
    <source>
        <dbReference type="SAM" id="MobiDB-lite"/>
    </source>
</evidence>
<evidence type="ECO:0000313" key="3">
    <source>
        <dbReference type="Proteomes" id="UP001259832"/>
    </source>
</evidence>
<evidence type="ECO:0008006" key="4">
    <source>
        <dbReference type="Google" id="ProtNLM"/>
    </source>
</evidence>
<accession>A0AAD9G5C9</accession>
<name>A0AAD9G5C9_9STRA</name>
<sequence length="617" mass="70999">MNWSECPPLPSPSFTSFFLHHNLRPHTMVHFWERAWAPPLTPVCLTPHRSSSAVEPISVLEKIDHVEITNFAEIGGVVYYFIDVYLKHHTNRIPTNKRLEASRRDQPDYTIQKRFNDFANLRYQVWSYAQRIHDGGAACKYCNKNMDFLVTSFSQPRLFVKLFVKSKKARSRLLAKGVNKYIELAIGGKEEPRQRYYTCDGYMTIPALPLTDEEMRPASPPGKPGANSMLLVPDLQPLRMWPCHYAKAADALGFLKAIDHVEVNETVKRQGKLCYVVQVFLKNPEIRIPTSRNSATRRSSAGADASPQRRQSVTEMPLPPSGPQESDYQVEREFAEFVKLRYNIWVHAQQPRPSRGCIYCDDITAFVGNSSKRPSGLVEKIWATKNHRKDMMEAYLNRMVALAIGRGGDGQRSPHCHGFDHIPYRLVRFLKKAGEVSAPALQPKRVYPKCYSEPLSFLKNIDHIEISSSKTVNGVVFYVLDVYLHHQLSRIPTNNNKHTELKQPDFRVLRRFSEFERLRERVTTASQQQLMATCPYCDSIRVFMFACYRRPTAFIKLCTGPETRKQLLSKFINRLVEYAVGHPKPEVNTRPQDVWCLGFQSIPVLVEQFVQLRCYGE</sequence>
<feature type="region of interest" description="Disordered" evidence="1">
    <location>
        <begin position="290"/>
        <end position="326"/>
    </location>
</feature>
<dbReference type="GO" id="GO:0035091">
    <property type="term" value="F:phosphatidylinositol binding"/>
    <property type="evidence" value="ECO:0007669"/>
    <property type="project" value="InterPro"/>
</dbReference>
<keyword evidence="3" id="KW-1185">Reference proteome</keyword>
<dbReference type="Proteomes" id="UP001259832">
    <property type="component" value="Unassembled WGS sequence"/>
</dbReference>
<dbReference type="AlphaFoldDB" id="A0AAD9G5C9"/>
<organism evidence="2 3">
    <name type="scientific">Phytophthora citrophthora</name>
    <dbReference type="NCBI Taxonomy" id="4793"/>
    <lineage>
        <taxon>Eukaryota</taxon>
        <taxon>Sar</taxon>
        <taxon>Stramenopiles</taxon>
        <taxon>Oomycota</taxon>
        <taxon>Peronosporomycetes</taxon>
        <taxon>Peronosporales</taxon>
        <taxon>Peronosporaceae</taxon>
        <taxon>Phytophthora</taxon>
    </lineage>
</organism>
<comment type="caution">
    <text evidence="2">The sequence shown here is derived from an EMBL/GenBank/DDBJ whole genome shotgun (WGS) entry which is preliminary data.</text>
</comment>
<dbReference type="SUPFAM" id="SSF64268">
    <property type="entry name" value="PX domain"/>
    <property type="match status" value="1"/>
</dbReference>
<proteinExistence type="predicted"/>
<protein>
    <recommendedName>
        <fullName evidence="4">PX domain-containing protein</fullName>
    </recommendedName>
</protein>
<feature type="compositionally biased region" description="Low complexity" evidence="1">
    <location>
        <begin position="290"/>
        <end position="301"/>
    </location>
</feature>
<reference evidence="2" key="1">
    <citation type="submission" date="2023-08" db="EMBL/GenBank/DDBJ databases">
        <title>Reference Genome Resource for the Citrus Pathogen Phytophthora citrophthora.</title>
        <authorList>
            <person name="Moller H."/>
            <person name="Coetzee B."/>
            <person name="Rose L.J."/>
            <person name="Van Niekerk J.M."/>
        </authorList>
    </citation>
    <scope>NUCLEOTIDE SEQUENCE</scope>
    <source>
        <strain evidence="2">STE-U-9442</strain>
    </source>
</reference>
<evidence type="ECO:0000313" key="2">
    <source>
        <dbReference type="EMBL" id="KAK1932053.1"/>
    </source>
</evidence>